<dbReference type="InterPro" id="IPR005064">
    <property type="entry name" value="BUG"/>
</dbReference>
<evidence type="ECO:0000313" key="4">
    <source>
        <dbReference type="Proteomes" id="UP000541185"/>
    </source>
</evidence>
<dbReference type="Gene3D" id="3.40.190.10">
    <property type="entry name" value="Periplasmic binding protein-like II"/>
    <property type="match status" value="1"/>
</dbReference>
<keyword evidence="4" id="KW-1185">Reference proteome</keyword>
<accession>A0A848H0X3</accession>
<dbReference type="EMBL" id="JABBFX010000001">
    <property type="protein sequence ID" value="NML43282.1"/>
    <property type="molecule type" value="Genomic_DNA"/>
</dbReference>
<dbReference type="RefSeq" id="WP_169417501.1">
    <property type="nucleotide sequence ID" value="NZ_JABBFX010000001.1"/>
</dbReference>
<dbReference type="Proteomes" id="UP000541185">
    <property type="component" value="Unassembled WGS sequence"/>
</dbReference>
<dbReference type="PIRSF" id="PIRSF017082">
    <property type="entry name" value="YflP"/>
    <property type="match status" value="1"/>
</dbReference>
<comment type="similarity">
    <text evidence="1">Belongs to the UPF0065 (bug) family.</text>
</comment>
<keyword evidence="2" id="KW-0732">Signal</keyword>
<dbReference type="PANTHER" id="PTHR42928:SF5">
    <property type="entry name" value="BLR1237 PROTEIN"/>
    <property type="match status" value="1"/>
</dbReference>
<dbReference type="InterPro" id="IPR006311">
    <property type="entry name" value="TAT_signal"/>
</dbReference>
<organism evidence="3 4">
    <name type="scientific">Ramlibacter agri</name>
    <dbReference type="NCBI Taxonomy" id="2728837"/>
    <lineage>
        <taxon>Bacteria</taxon>
        <taxon>Pseudomonadati</taxon>
        <taxon>Pseudomonadota</taxon>
        <taxon>Betaproteobacteria</taxon>
        <taxon>Burkholderiales</taxon>
        <taxon>Comamonadaceae</taxon>
        <taxon>Ramlibacter</taxon>
    </lineage>
</organism>
<evidence type="ECO:0000256" key="1">
    <source>
        <dbReference type="ARBA" id="ARBA00006987"/>
    </source>
</evidence>
<comment type="caution">
    <text evidence="3">The sequence shown here is derived from an EMBL/GenBank/DDBJ whole genome shotgun (WGS) entry which is preliminary data.</text>
</comment>
<name>A0A848H0X3_9BURK</name>
<feature type="signal peptide" evidence="2">
    <location>
        <begin position="1"/>
        <end position="32"/>
    </location>
</feature>
<sequence>MNTRSPRLTRRAFSLAALGTPLLAALARPAWAAEFPEHPVKFVVPFNPGGNVDSVGRLLAQAMGATLHQPVVVDNRSGAGGGVGASMVATSPADGYTLMVGSNGPLTINPFVQKLSYKPLEDLAPIALAGTVPHVLIVTNKLAAKNLKELVELSHHENLSCASSGLGSATHLTLARFDAQTGARIVHVPYRGGSAFVTDLISGIVQVASMELSTAVPLHKAGKARILGVAGTRRSPLVPEVPTFIESGIAGFTAESFVGLLAPAHTPKPVLGTLEKAALAALATPDMAQHLQALGIQPAIGAERSAAGFARLLKIDSERNREAVRIAGVQPE</sequence>
<protein>
    <submittedName>
        <fullName evidence="3">Tripartite tricarboxylate transporter substrate binding protein</fullName>
    </submittedName>
</protein>
<feature type="chain" id="PRO_5032522562" evidence="2">
    <location>
        <begin position="33"/>
        <end position="332"/>
    </location>
</feature>
<gene>
    <name evidence="3" type="ORF">HHL11_05935</name>
</gene>
<dbReference type="CDD" id="cd07012">
    <property type="entry name" value="PBP2_Bug_TTT"/>
    <property type="match status" value="1"/>
</dbReference>
<dbReference type="InterPro" id="IPR042100">
    <property type="entry name" value="Bug_dom1"/>
</dbReference>
<reference evidence="3 4" key="1">
    <citation type="submission" date="2020-04" db="EMBL/GenBank/DDBJ databases">
        <title>Ramlibacter sp. G-1-2-2 isolated from soil.</title>
        <authorList>
            <person name="Dahal R.H."/>
        </authorList>
    </citation>
    <scope>NUCLEOTIDE SEQUENCE [LARGE SCALE GENOMIC DNA]</scope>
    <source>
        <strain evidence="3 4">G-1-2-2</strain>
    </source>
</reference>
<dbReference type="PROSITE" id="PS51318">
    <property type="entry name" value="TAT"/>
    <property type="match status" value="1"/>
</dbReference>
<dbReference type="Pfam" id="PF03401">
    <property type="entry name" value="TctC"/>
    <property type="match status" value="1"/>
</dbReference>
<dbReference type="PANTHER" id="PTHR42928">
    <property type="entry name" value="TRICARBOXYLATE-BINDING PROTEIN"/>
    <property type="match status" value="1"/>
</dbReference>
<evidence type="ECO:0000313" key="3">
    <source>
        <dbReference type="EMBL" id="NML43282.1"/>
    </source>
</evidence>
<evidence type="ECO:0000256" key="2">
    <source>
        <dbReference type="SAM" id="SignalP"/>
    </source>
</evidence>
<dbReference type="Gene3D" id="3.40.190.150">
    <property type="entry name" value="Bordetella uptake gene, domain 1"/>
    <property type="match status" value="1"/>
</dbReference>
<proteinExistence type="inferred from homology"/>
<dbReference type="AlphaFoldDB" id="A0A848H0X3"/>
<dbReference type="SUPFAM" id="SSF53850">
    <property type="entry name" value="Periplasmic binding protein-like II"/>
    <property type="match status" value="1"/>
</dbReference>